<dbReference type="PIRSF" id="PIRSF038800">
    <property type="entry name" value="KYNU"/>
    <property type="match status" value="1"/>
</dbReference>
<sequence length="427" mass="44702">MSTPTSSSTSSSSGTEQRAARAAALDAADPLARYVGAFVPSADVVAYLDGNSLGRPTRASAERLARFATEQWGARLIRGWDEEWYDLPLTLGDRIGAAALGAGPGQAFVADSTTVILYKLVRAALGAPSVAGRDEVVLDSGNFPTDRYVLEGVAREHGVTLRWVAPAHDGGVTPEQVAEVLTDRTALVVLSHVAYRSGYLSDAAGITRLAHDAGALVLWDLCHSAGAVPVELDAWGVDLAVGCTYKYLNGGPGAPAFGYVRADLQDALTQPIQGWMGSAAPFEMGPGYAPHPGARGFLSGTPAIVGMLAMQDMVDLVAEAGMGAIRAKSVALTELALELVDDLLVPLGARVASPRDTGLRGSHVTVDHEAFEATLPLLWARGVIPDFRRPDGLRLGLSPLSTSFDEVRVGVEAVRDALAEVTAARAR</sequence>
<protein>
    <recommendedName>
        <fullName evidence="4">Kynureninase</fullName>
        <ecNumber evidence="4">3.7.1.3</ecNumber>
    </recommendedName>
</protein>
<dbReference type="Gene3D" id="3.40.640.10">
    <property type="entry name" value="Type I PLP-dependent aspartate aminotransferase-like (Major domain)"/>
    <property type="match status" value="1"/>
</dbReference>
<dbReference type="GO" id="GO:0019441">
    <property type="term" value="P:L-tryptophan catabolic process to kynurenine"/>
    <property type="evidence" value="ECO:0007669"/>
    <property type="project" value="TreeGrafter"/>
</dbReference>
<keyword evidence="1 4" id="KW-0662">Pyridine nucleotide biosynthesis</keyword>
<dbReference type="GO" id="GO:0030170">
    <property type="term" value="F:pyridoxal phosphate binding"/>
    <property type="evidence" value="ECO:0007669"/>
    <property type="project" value="InterPro"/>
</dbReference>
<comment type="catalytic activity">
    <reaction evidence="4">
        <text>L-kynurenine + H2O = anthranilate + L-alanine + H(+)</text>
        <dbReference type="Rhea" id="RHEA:16813"/>
        <dbReference type="ChEBI" id="CHEBI:15377"/>
        <dbReference type="ChEBI" id="CHEBI:15378"/>
        <dbReference type="ChEBI" id="CHEBI:16567"/>
        <dbReference type="ChEBI" id="CHEBI:57959"/>
        <dbReference type="ChEBI" id="CHEBI:57972"/>
        <dbReference type="EC" id="3.7.1.3"/>
    </reaction>
</comment>
<evidence type="ECO:0000256" key="4">
    <source>
        <dbReference type="PIRNR" id="PIRNR038800"/>
    </source>
</evidence>
<evidence type="ECO:0000256" key="3">
    <source>
        <dbReference type="ARBA" id="ARBA00022898"/>
    </source>
</evidence>
<dbReference type="GO" id="GO:0005737">
    <property type="term" value="C:cytoplasm"/>
    <property type="evidence" value="ECO:0007669"/>
    <property type="project" value="InterPro"/>
</dbReference>
<keyword evidence="7" id="KW-1185">Reference proteome</keyword>
<dbReference type="GO" id="GO:0030429">
    <property type="term" value="F:kynureninase activity"/>
    <property type="evidence" value="ECO:0007669"/>
    <property type="project" value="UniProtKB-EC"/>
</dbReference>
<dbReference type="AlphaFoldDB" id="A0A927PFC1"/>
<name>A0A927PFC1_9MICO</name>
<evidence type="ECO:0000313" key="7">
    <source>
        <dbReference type="Proteomes" id="UP000610846"/>
    </source>
</evidence>
<dbReference type="PANTHER" id="PTHR14084">
    <property type="entry name" value="KYNURENINASE"/>
    <property type="match status" value="1"/>
</dbReference>
<dbReference type="InterPro" id="IPR000192">
    <property type="entry name" value="Aminotrans_V_dom"/>
</dbReference>
<dbReference type="SUPFAM" id="SSF53383">
    <property type="entry name" value="PLP-dependent transferases"/>
    <property type="match status" value="1"/>
</dbReference>
<reference evidence="6" key="2">
    <citation type="submission" date="2020-09" db="EMBL/GenBank/DDBJ databases">
        <authorList>
            <person name="Yu Y."/>
        </authorList>
    </citation>
    <scope>NUCLEOTIDE SEQUENCE</scope>
    <source>
        <strain evidence="6">KCTC 49039</strain>
    </source>
</reference>
<comment type="pathway">
    <text evidence="4">Cofactor biosynthesis; NAD(+) biosynthesis; quinolinate from L-kynurenine: step 2/3.</text>
</comment>
<dbReference type="PANTHER" id="PTHR14084:SF0">
    <property type="entry name" value="KYNURENINASE"/>
    <property type="match status" value="1"/>
</dbReference>
<reference evidence="6" key="1">
    <citation type="journal article" date="2018" name="Curr. Microbiol.">
        <title>Cellulosimicrobium arenosum sp. nov., Isolated from Marine Sediment Sand.</title>
        <authorList>
            <person name="Oh M."/>
            <person name="Kim J.H."/>
            <person name="Yoon J.H."/>
            <person name="Schumann P."/>
            <person name="Kim W."/>
        </authorList>
    </citation>
    <scope>NUCLEOTIDE SEQUENCE</scope>
    <source>
        <strain evidence="6">KCTC 49039</strain>
    </source>
</reference>
<dbReference type="Pfam" id="PF00266">
    <property type="entry name" value="Aminotran_5"/>
    <property type="match status" value="1"/>
</dbReference>
<comment type="similarity">
    <text evidence="4">Belongs to the kynureninase family.</text>
</comment>
<comment type="function">
    <text evidence="4">Catalyzes the cleavage of L-kynurenine (L-Kyn) and L-3-hydroxykynurenine (L-3OHKyn) into anthranilic acid (AA) and 3-hydroxyanthranilic acid (3-OHAA), respectively.</text>
</comment>
<dbReference type="InterPro" id="IPR015424">
    <property type="entry name" value="PyrdxlP-dep_Trfase"/>
</dbReference>
<gene>
    <name evidence="6" type="ORF">IF651_12825</name>
</gene>
<dbReference type="EC" id="3.7.1.3" evidence="4"/>
<dbReference type="RefSeq" id="WP_191829520.1">
    <property type="nucleotide sequence ID" value="NZ_JACYHB010000010.1"/>
</dbReference>
<dbReference type="InterPro" id="IPR015422">
    <property type="entry name" value="PyrdxlP-dep_Trfase_small"/>
</dbReference>
<comment type="catalytic activity">
    <reaction evidence="4">
        <text>3-hydroxy-L-kynurenine + H2O = 3-hydroxyanthranilate + L-alanine + H(+)</text>
        <dbReference type="Rhea" id="RHEA:25143"/>
        <dbReference type="ChEBI" id="CHEBI:15377"/>
        <dbReference type="ChEBI" id="CHEBI:15378"/>
        <dbReference type="ChEBI" id="CHEBI:36559"/>
        <dbReference type="ChEBI" id="CHEBI:57972"/>
        <dbReference type="ChEBI" id="CHEBI:58125"/>
        <dbReference type="EC" id="3.7.1.3"/>
    </reaction>
</comment>
<evidence type="ECO:0000256" key="1">
    <source>
        <dbReference type="ARBA" id="ARBA00022642"/>
    </source>
</evidence>
<dbReference type="GO" id="GO:0043420">
    <property type="term" value="P:anthranilate metabolic process"/>
    <property type="evidence" value="ECO:0007669"/>
    <property type="project" value="TreeGrafter"/>
</dbReference>
<dbReference type="Proteomes" id="UP000610846">
    <property type="component" value="Unassembled WGS sequence"/>
</dbReference>
<comment type="cofactor">
    <cofactor evidence="4">
        <name>pyridoxal 5'-phosphate</name>
        <dbReference type="ChEBI" id="CHEBI:597326"/>
    </cofactor>
</comment>
<dbReference type="GO" id="GO:0008483">
    <property type="term" value="F:transaminase activity"/>
    <property type="evidence" value="ECO:0007669"/>
    <property type="project" value="UniProtKB-KW"/>
</dbReference>
<feature type="domain" description="Aminotransferase class V" evidence="5">
    <location>
        <begin position="119"/>
        <end position="343"/>
    </location>
</feature>
<dbReference type="EMBL" id="JACYHB010000010">
    <property type="protein sequence ID" value="MBD8079939.1"/>
    <property type="molecule type" value="Genomic_DNA"/>
</dbReference>
<evidence type="ECO:0000259" key="5">
    <source>
        <dbReference type="Pfam" id="PF00266"/>
    </source>
</evidence>
<keyword evidence="6" id="KW-0032">Aminotransferase</keyword>
<evidence type="ECO:0000313" key="6">
    <source>
        <dbReference type="EMBL" id="MBD8079939.1"/>
    </source>
</evidence>
<dbReference type="InterPro" id="IPR015421">
    <property type="entry name" value="PyrdxlP-dep_Trfase_major"/>
</dbReference>
<comment type="pathway">
    <text evidence="4">Amino-acid degradation; L-kynurenine degradation; L-alanine and anthranilate from L-kynurenine: step 1/1.</text>
</comment>
<accession>A0A927PFC1</accession>
<organism evidence="6 7">
    <name type="scientific">Cellulosimicrobium arenosum</name>
    <dbReference type="NCBI Taxonomy" id="2708133"/>
    <lineage>
        <taxon>Bacteria</taxon>
        <taxon>Bacillati</taxon>
        <taxon>Actinomycetota</taxon>
        <taxon>Actinomycetes</taxon>
        <taxon>Micrococcales</taxon>
        <taxon>Promicromonosporaceae</taxon>
        <taxon>Cellulosimicrobium</taxon>
    </lineage>
</organism>
<keyword evidence="2 4" id="KW-0378">Hydrolase</keyword>
<keyword evidence="3 4" id="KW-0663">Pyridoxal phosphate</keyword>
<dbReference type="InterPro" id="IPR010111">
    <property type="entry name" value="Kynureninase"/>
</dbReference>
<dbReference type="Gene3D" id="3.90.1150.10">
    <property type="entry name" value="Aspartate Aminotransferase, domain 1"/>
    <property type="match status" value="1"/>
</dbReference>
<evidence type="ECO:0000256" key="2">
    <source>
        <dbReference type="ARBA" id="ARBA00022801"/>
    </source>
</evidence>
<dbReference type="GO" id="GO:0009435">
    <property type="term" value="P:NAD+ biosynthetic process"/>
    <property type="evidence" value="ECO:0007669"/>
    <property type="project" value="InterPro"/>
</dbReference>
<comment type="subunit">
    <text evidence="4">Homodimer.</text>
</comment>
<proteinExistence type="inferred from homology"/>
<comment type="caution">
    <text evidence="6">The sequence shown here is derived from an EMBL/GenBank/DDBJ whole genome shotgun (WGS) entry which is preliminary data.</text>
</comment>
<keyword evidence="6" id="KW-0808">Transferase</keyword>